<organism evidence="1">
    <name type="scientific">Variovorax paradoxus</name>
    <dbReference type="NCBI Taxonomy" id="34073"/>
    <lineage>
        <taxon>Bacteria</taxon>
        <taxon>Pseudomonadati</taxon>
        <taxon>Pseudomonadota</taxon>
        <taxon>Betaproteobacteria</taxon>
        <taxon>Burkholderiales</taxon>
        <taxon>Comamonadaceae</taxon>
        <taxon>Variovorax</taxon>
    </lineage>
</organism>
<sequence>MATSNIARPSTPLVSTEADIDPVALLEERSTQLYSLLCYCHGNGHPQQEDAGPEHRNNVFWLSSVLAKEVMDLIQVCLKRKP</sequence>
<dbReference type="AlphaFoldDB" id="A0A679JHJ5"/>
<dbReference type="EMBL" id="LR743507">
    <property type="protein sequence ID" value="CAA2108437.1"/>
    <property type="molecule type" value="Genomic_DNA"/>
</dbReference>
<reference evidence="1" key="1">
    <citation type="submission" date="2019-12" db="EMBL/GenBank/DDBJ databases">
        <authorList>
            <person name="Cremers G."/>
        </authorList>
    </citation>
    <scope>NUCLEOTIDE SEQUENCE</scope>
    <source>
        <strain evidence="1">Vvax</strain>
    </source>
</reference>
<protein>
    <submittedName>
        <fullName evidence="1">Uncharacterized protein</fullName>
    </submittedName>
</protein>
<proteinExistence type="predicted"/>
<evidence type="ECO:0000313" key="1">
    <source>
        <dbReference type="EMBL" id="CAA2108437.1"/>
    </source>
</evidence>
<name>A0A679JHJ5_VARPD</name>
<accession>A0A679JHJ5</accession>
<gene>
    <name evidence="1" type="ORF">VVAX_04947</name>
</gene>
<dbReference type="RefSeq" id="WP_339092449.1">
    <property type="nucleotide sequence ID" value="NZ_LR743507.1"/>
</dbReference>